<protein>
    <submittedName>
        <fullName evidence="22">Penicillin-binding protein 1A</fullName>
    </submittedName>
</protein>
<dbReference type="InterPro" id="IPR001264">
    <property type="entry name" value="Glyco_trans_51"/>
</dbReference>
<dbReference type="GO" id="GO:0009002">
    <property type="term" value="F:serine-type D-Ala-D-Ala carboxypeptidase activity"/>
    <property type="evidence" value="ECO:0007669"/>
    <property type="project" value="UniProtKB-EC"/>
</dbReference>
<dbReference type="OrthoDB" id="9766909at2"/>
<keyword evidence="13 19" id="KW-0472">Membrane</keyword>
<comment type="catalytic activity">
    <reaction evidence="16">
        <text>Preferential cleavage: (Ac)2-L-Lys-D-Ala-|-D-Ala. Also transpeptidation of peptidyl-alanyl moieties that are N-acyl substituents of D-alanine.</text>
        <dbReference type="EC" id="3.4.16.4"/>
    </reaction>
</comment>
<keyword evidence="14" id="KW-0511">Multifunctional enzyme</keyword>
<keyword evidence="23" id="KW-1185">Reference proteome</keyword>
<dbReference type="Proteomes" id="UP000183200">
    <property type="component" value="Unassembled WGS sequence"/>
</dbReference>
<keyword evidence="7" id="KW-0645">Protease</keyword>
<evidence type="ECO:0000256" key="3">
    <source>
        <dbReference type="ARBA" id="ARBA00007090"/>
    </source>
</evidence>
<dbReference type="GO" id="GO:0008360">
    <property type="term" value="P:regulation of cell shape"/>
    <property type="evidence" value="ECO:0007669"/>
    <property type="project" value="UniProtKB-KW"/>
</dbReference>
<dbReference type="InterPro" id="IPR001460">
    <property type="entry name" value="PCN-bd_Tpept"/>
</dbReference>
<keyword evidence="11" id="KW-0133">Cell shape</keyword>
<keyword evidence="19" id="KW-1133">Transmembrane helix</keyword>
<evidence type="ECO:0000256" key="19">
    <source>
        <dbReference type="SAM" id="Phobius"/>
    </source>
</evidence>
<dbReference type="Pfam" id="PF00905">
    <property type="entry name" value="Transpeptidase"/>
    <property type="match status" value="1"/>
</dbReference>
<dbReference type="GO" id="GO:0071555">
    <property type="term" value="P:cell wall organization"/>
    <property type="evidence" value="ECO:0007669"/>
    <property type="project" value="UniProtKB-KW"/>
</dbReference>
<evidence type="ECO:0000256" key="12">
    <source>
        <dbReference type="ARBA" id="ARBA00022984"/>
    </source>
</evidence>
<organism evidence="22 23">
    <name type="scientific">Pedobacter steynii</name>
    <dbReference type="NCBI Taxonomy" id="430522"/>
    <lineage>
        <taxon>Bacteria</taxon>
        <taxon>Pseudomonadati</taxon>
        <taxon>Bacteroidota</taxon>
        <taxon>Sphingobacteriia</taxon>
        <taxon>Sphingobacteriales</taxon>
        <taxon>Sphingobacteriaceae</taxon>
        <taxon>Pedobacter</taxon>
    </lineage>
</organism>
<evidence type="ECO:0000313" key="22">
    <source>
        <dbReference type="EMBL" id="SDL43252.1"/>
    </source>
</evidence>
<comment type="similarity">
    <text evidence="4">In the N-terminal section; belongs to the glycosyltransferase 51 family.</text>
</comment>
<evidence type="ECO:0000313" key="23">
    <source>
        <dbReference type="Proteomes" id="UP000183200"/>
    </source>
</evidence>
<proteinExistence type="inferred from homology"/>
<dbReference type="Gene3D" id="1.10.3810.10">
    <property type="entry name" value="Biosynthetic peptidoglycan transglycosylase-like"/>
    <property type="match status" value="1"/>
</dbReference>
<keyword evidence="15" id="KW-0961">Cell wall biogenesis/degradation</keyword>
<dbReference type="PANTHER" id="PTHR32282:SF11">
    <property type="entry name" value="PENICILLIN-BINDING PROTEIN 1B"/>
    <property type="match status" value="1"/>
</dbReference>
<dbReference type="SUPFAM" id="SSF56601">
    <property type="entry name" value="beta-lactamase/transpeptidase-like"/>
    <property type="match status" value="1"/>
</dbReference>
<dbReference type="Gene3D" id="3.40.710.10">
    <property type="entry name" value="DD-peptidase/beta-lactamase superfamily"/>
    <property type="match status" value="2"/>
</dbReference>
<dbReference type="PANTHER" id="PTHR32282">
    <property type="entry name" value="BINDING PROTEIN TRANSPEPTIDASE, PUTATIVE-RELATED"/>
    <property type="match status" value="1"/>
</dbReference>
<dbReference type="InterPro" id="IPR050396">
    <property type="entry name" value="Glycosyltr_51/Transpeptidase"/>
</dbReference>
<evidence type="ECO:0000256" key="10">
    <source>
        <dbReference type="ARBA" id="ARBA00022801"/>
    </source>
</evidence>
<evidence type="ECO:0000256" key="17">
    <source>
        <dbReference type="ARBA" id="ARBA00049902"/>
    </source>
</evidence>
<keyword evidence="12" id="KW-0573">Peptidoglycan synthesis</keyword>
<keyword evidence="19" id="KW-0812">Transmembrane</keyword>
<evidence type="ECO:0000256" key="4">
    <source>
        <dbReference type="ARBA" id="ARBA00007739"/>
    </source>
</evidence>
<name>A0A1G9K0P0_9SPHI</name>
<evidence type="ECO:0000256" key="9">
    <source>
        <dbReference type="ARBA" id="ARBA00022679"/>
    </source>
</evidence>
<evidence type="ECO:0000259" key="20">
    <source>
        <dbReference type="Pfam" id="PF00905"/>
    </source>
</evidence>
<evidence type="ECO:0000256" key="15">
    <source>
        <dbReference type="ARBA" id="ARBA00023316"/>
    </source>
</evidence>
<keyword evidence="5" id="KW-1003">Cell membrane</keyword>
<dbReference type="InterPro" id="IPR036950">
    <property type="entry name" value="PBP_transglycosylase"/>
</dbReference>
<dbReference type="AlphaFoldDB" id="A0A1G9K0P0"/>
<dbReference type="GO" id="GO:0008955">
    <property type="term" value="F:peptidoglycan glycosyltransferase activity"/>
    <property type="evidence" value="ECO:0007669"/>
    <property type="project" value="UniProtKB-EC"/>
</dbReference>
<dbReference type="InterPro" id="IPR023346">
    <property type="entry name" value="Lysozyme-like_dom_sf"/>
</dbReference>
<feature type="compositionally biased region" description="Basic and acidic residues" evidence="18">
    <location>
        <begin position="791"/>
        <end position="822"/>
    </location>
</feature>
<dbReference type="Pfam" id="PF00912">
    <property type="entry name" value="Transgly"/>
    <property type="match status" value="1"/>
</dbReference>
<comment type="catalytic activity">
    <reaction evidence="17">
        <text>[GlcNAc-(1-&gt;4)-Mur2Ac(oyl-L-Ala-gamma-D-Glu-L-Lys-D-Ala-D-Ala)](n)-di-trans,octa-cis-undecaprenyl diphosphate + beta-D-GlcNAc-(1-&gt;4)-Mur2Ac(oyl-L-Ala-gamma-D-Glu-L-Lys-D-Ala-D-Ala)-di-trans,octa-cis-undecaprenyl diphosphate = [GlcNAc-(1-&gt;4)-Mur2Ac(oyl-L-Ala-gamma-D-Glu-L-Lys-D-Ala-D-Ala)](n+1)-di-trans,octa-cis-undecaprenyl diphosphate + di-trans,octa-cis-undecaprenyl diphosphate + H(+)</text>
        <dbReference type="Rhea" id="RHEA:23708"/>
        <dbReference type="Rhea" id="RHEA-COMP:9602"/>
        <dbReference type="Rhea" id="RHEA-COMP:9603"/>
        <dbReference type="ChEBI" id="CHEBI:15378"/>
        <dbReference type="ChEBI" id="CHEBI:58405"/>
        <dbReference type="ChEBI" id="CHEBI:60033"/>
        <dbReference type="ChEBI" id="CHEBI:78435"/>
        <dbReference type="EC" id="2.4.99.28"/>
    </reaction>
</comment>
<feature type="region of interest" description="Disordered" evidence="18">
    <location>
        <begin position="769"/>
        <end position="822"/>
    </location>
</feature>
<evidence type="ECO:0000256" key="13">
    <source>
        <dbReference type="ARBA" id="ARBA00023136"/>
    </source>
</evidence>
<dbReference type="GO" id="GO:0009252">
    <property type="term" value="P:peptidoglycan biosynthetic process"/>
    <property type="evidence" value="ECO:0007669"/>
    <property type="project" value="UniProtKB-KW"/>
</dbReference>
<evidence type="ECO:0000256" key="8">
    <source>
        <dbReference type="ARBA" id="ARBA00022676"/>
    </source>
</evidence>
<evidence type="ECO:0000256" key="6">
    <source>
        <dbReference type="ARBA" id="ARBA00022645"/>
    </source>
</evidence>
<sequence length="822" mass="94207">MFKEIRNKYIRYPSIFLFCIIIFFCALQLNFLWLFGYSPSYKDIKAPTLSVGSELYTSDGKLIGRYYKENRTPVSFNEIAPSVIKALVATEDVRFYSHMGIDFRSLLSSGLSTATGDKRGASTITQQLAKNLYRTRYNKSQGFIKHIPVVRTIVSKLKEWMTAVKLESNYPKDDIITMYLNTVSFGNNAYGIKTAARVYFDKQTNELEVPESALLVGMLKGTSLYNPIKNPAKALERRNVALAQMNKYDYITAAELNTYKNTPIKLKEGRVDEGSDGDSYLRAAVDKYLEKWANDNDYDLYEDGLKIYTTIDSKLQKYAEEAVAEQMKTIQRRFYSVWGKEDPWEDSEKKKVDYPDRAMRKLPIYALLEKKYSNTPDSVTAYFNKKKKMKIFTWKGDRDTLFSTMDSIRYYGKIMNTGMMTMDPFSGKIKVWVGGIDHKFFKYDHVNQSKRQAGSTFKPFAYLAALQDGMSPCDKFTDKPVKIKYEENGKTEYWEPKNADWSYSYREMSLRWALGKSVNTITAQVTEAVGAENVVKWAHECGIESPLKSVPSVSLGPNDVSVFEMVRAYSTFLNEGVRTEPILVEKITDQDNNIIEEFKAKTKRVLSEEIAWLMLYMLRGGMEEPGGTSQALWEWDLWKNNNQIGGKTGTSSDYVDAWYMGVTKDLVTGVWVGCDERTAHFKNGETGEGSRTALPIFAKFMEKVYHDPSTGYTYGAFPKSKVKITREINCPSPRIRVDTAVSDSLSVDSTALATPAVEEQQQPVLKEEDIIKTDEKKVPEPVKQPVTEVPLTRKEKRELRKKQREEEKEKERIKKEQEKNNQ</sequence>
<evidence type="ECO:0000256" key="7">
    <source>
        <dbReference type="ARBA" id="ARBA00022670"/>
    </source>
</evidence>
<evidence type="ECO:0000256" key="18">
    <source>
        <dbReference type="SAM" id="MobiDB-lite"/>
    </source>
</evidence>
<evidence type="ECO:0000256" key="11">
    <source>
        <dbReference type="ARBA" id="ARBA00022960"/>
    </source>
</evidence>
<dbReference type="GO" id="GO:0008658">
    <property type="term" value="F:penicillin binding"/>
    <property type="evidence" value="ECO:0007669"/>
    <property type="project" value="InterPro"/>
</dbReference>
<gene>
    <name evidence="22" type="ORF">SAMN05421820_101429</name>
</gene>
<dbReference type="RefSeq" id="WP_074604470.1">
    <property type="nucleotide sequence ID" value="NZ_FNGY01000001.1"/>
</dbReference>
<evidence type="ECO:0000256" key="5">
    <source>
        <dbReference type="ARBA" id="ARBA00022475"/>
    </source>
</evidence>
<evidence type="ECO:0000259" key="21">
    <source>
        <dbReference type="Pfam" id="PF00912"/>
    </source>
</evidence>
<keyword evidence="8" id="KW-0328">Glycosyltransferase</keyword>
<comment type="pathway">
    <text evidence="2">Cell wall biogenesis; peptidoglycan biosynthesis.</text>
</comment>
<comment type="subcellular location">
    <subcellularLocation>
        <location evidence="1">Cell membrane</location>
    </subcellularLocation>
</comment>
<dbReference type="GO" id="GO:0005886">
    <property type="term" value="C:plasma membrane"/>
    <property type="evidence" value="ECO:0007669"/>
    <property type="project" value="UniProtKB-SubCell"/>
</dbReference>
<dbReference type="GO" id="GO:0006508">
    <property type="term" value="P:proteolysis"/>
    <property type="evidence" value="ECO:0007669"/>
    <property type="project" value="UniProtKB-KW"/>
</dbReference>
<feature type="domain" description="Glycosyl transferase family 51" evidence="21">
    <location>
        <begin position="60"/>
        <end position="245"/>
    </location>
</feature>
<comment type="similarity">
    <text evidence="3">In the C-terminal section; belongs to the transpeptidase family.</text>
</comment>
<evidence type="ECO:0000256" key="14">
    <source>
        <dbReference type="ARBA" id="ARBA00023268"/>
    </source>
</evidence>
<keyword evidence="6" id="KW-0121">Carboxypeptidase</keyword>
<dbReference type="STRING" id="430522.BFS30_26320"/>
<feature type="domain" description="Penicillin-binding protein transpeptidase" evidence="20">
    <location>
        <begin position="422"/>
        <end position="665"/>
    </location>
</feature>
<feature type="transmembrane region" description="Helical" evidence="19">
    <location>
        <begin position="12"/>
        <end position="35"/>
    </location>
</feature>
<reference evidence="23" key="1">
    <citation type="submission" date="2016-10" db="EMBL/GenBank/DDBJ databases">
        <authorList>
            <person name="Varghese N."/>
            <person name="Submissions S."/>
        </authorList>
    </citation>
    <scope>NUCLEOTIDE SEQUENCE [LARGE SCALE GENOMIC DNA]</scope>
    <source>
        <strain evidence="23">DSM 19110</strain>
    </source>
</reference>
<evidence type="ECO:0000256" key="2">
    <source>
        <dbReference type="ARBA" id="ARBA00004752"/>
    </source>
</evidence>
<evidence type="ECO:0000256" key="16">
    <source>
        <dbReference type="ARBA" id="ARBA00034000"/>
    </source>
</evidence>
<keyword evidence="10" id="KW-0378">Hydrolase</keyword>
<keyword evidence="9" id="KW-0808">Transferase</keyword>
<dbReference type="EMBL" id="FNGY01000001">
    <property type="protein sequence ID" value="SDL43252.1"/>
    <property type="molecule type" value="Genomic_DNA"/>
</dbReference>
<dbReference type="InterPro" id="IPR012338">
    <property type="entry name" value="Beta-lactam/transpept-like"/>
</dbReference>
<dbReference type="GO" id="GO:0030288">
    <property type="term" value="C:outer membrane-bounded periplasmic space"/>
    <property type="evidence" value="ECO:0007669"/>
    <property type="project" value="TreeGrafter"/>
</dbReference>
<accession>A0A1G9K0P0</accession>
<evidence type="ECO:0000256" key="1">
    <source>
        <dbReference type="ARBA" id="ARBA00004236"/>
    </source>
</evidence>
<feature type="compositionally biased region" description="Basic and acidic residues" evidence="18">
    <location>
        <begin position="769"/>
        <end position="780"/>
    </location>
</feature>
<dbReference type="SUPFAM" id="SSF53955">
    <property type="entry name" value="Lysozyme-like"/>
    <property type="match status" value="1"/>
</dbReference>